<dbReference type="AlphaFoldDB" id="A0A391NS43"/>
<dbReference type="Proteomes" id="UP000265618">
    <property type="component" value="Unassembled WGS sequence"/>
</dbReference>
<dbReference type="OrthoDB" id="10252102at2759"/>
<reference evidence="1 2" key="1">
    <citation type="journal article" date="2018" name="PLoS ONE">
        <title>The draft genome of Kipferlia bialata reveals reductive genome evolution in fornicate parasites.</title>
        <authorList>
            <person name="Tanifuji G."/>
            <person name="Takabayashi S."/>
            <person name="Kume K."/>
            <person name="Takagi M."/>
            <person name="Nakayama T."/>
            <person name="Kamikawa R."/>
            <person name="Inagaki Y."/>
            <person name="Hashimoto T."/>
        </authorList>
    </citation>
    <scope>NUCLEOTIDE SEQUENCE [LARGE SCALE GENOMIC DNA]</scope>
    <source>
        <strain evidence="1">NY0173</strain>
    </source>
</reference>
<protein>
    <submittedName>
        <fullName evidence="1">Trafficking protein particle complex subunit 2</fullName>
    </submittedName>
</protein>
<dbReference type="GO" id="GO:0006888">
    <property type="term" value="P:endoplasmic reticulum to Golgi vesicle-mediated transport"/>
    <property type="evidence" value="ECO:0007669"/>
    <property type="project" value="InterPro"/>
</dbReference>
<feature type="non-terminal residue" evidence="1">
    <location>
        <position position="1"/>
    </location>
</feature>
<organism evidence="1 2">
    <name type="scientific">Kipferlia bialata</name>
    <dbReference type="NCBI Taxonomy" id="797122"/>
    <lineage>
        <taxon>Eukaryota</taxon>
        <taxon>Metamonada</taxon>
        <taxon>Carpediemonas-like organisms</taxon>
        <taxon>Kipferlia</taxon>
    </lineage>
</organism>
<dbReference type="Pfam" id="PF04628">
    <property type="entry name" value="Sedlin_N"/>
    <property type="match status" value="1"/>
</dbReference>
<gene>
    <name evidence="1" type="ORF">KIPB_013158</name>
</gene>
<dbReference type="SUPFAM" id="SSF64356">
    <property type="entry name" value="SNARE-like"/>
    <property type="match status" value="1"/>
</dbReference>
<keyword evidence="2" id="KW-1185">Reference proteome</keyword>
<dbReference type="EMBL" id="BDIP01006110">
    <property type="protein sequence ID" value="GCA64095.1"/>
    <property type="molecule type" value="Genomic_DNA"/>
</dbReference>
<name>A0A391NS43_9EUKA</name>
<dbReference type="InterPro" id="IPR011012">
    <property type="entry name" value="Longin-like_dom_sf"/>
</dbReference>
<dbReference type="GO" id="GO:0005737">
    <property type="term" value="C:cytoplasm"/>
    <property type="evidence" value="ECO:0007669"/>
    <property type="project" value="GOC"/>
</dbReference>
<evidence type="ECO:0000313" key="1">
    <source>
        <dbReference type="EMBL" id="GCA64095.1"/>
    </source>
</evidence>
<dbReference type="InterPro" id="IPR006722">
    <property type="entry name" value="Sedlin"/>
</dbReference>
<accession>A0A391NS43</accession>
<comment type="caution">
    <text evidence="1">The sequence shown here is derived from an EMBL/GenBank/DDBJ whole genome shotgun (WGS) entry which is preliminary data.</text>
</comment>
<proteinExistence type="predicted"/>
<evidence type="ECO:0000313" key="2">
    <source>
        <dbReference type="Proteomes" id="UP000265618"/>
    </source>
</evidence>
<sequence>MSLSFVITTKDDDPVFSATYSQNDRDDDYREQNSLDQFIIYAALDAVDRVVQVGGDKTSQHLFLKKVDEFQGKRIYAYMTPG</sequence>
<dbReference type="Gene3D" id="3.30.450.70">
    <property type="match status" value="1"/>
</dbReference>